<proteinExistence type="predicted"/>
<evidence type="ECO:0000313" key="2">
    <source>
        <dbReference type="EMBL" id="CAF9943338.1"/>
    </source>
</evidence>
<accession>A0A8H3PKE0</accession>
<evidence type="ECO:0000256" key="1">
    <source>
        <dbReference type="SAM" id="MobiDB-lite"/>
    </source>
</evidence>
<name>A0A8H3PKE0_9LECA</name>
<feature type="compositionally biased region" description="Polar residues" evidence="1">
    <location>
        <begin position="241"/>
        <end position="260"/>
    </location>
</feature>
<dbReference type="AlphaFoldDB" id="A0A8H3PKE0"/>
<reference evidence="2" key="1">
    <citation type="submission" date="2021-03" db="EMBL/GenBank/DDBJ databases">
        <authorList>
            <person name="Tagirdzhanova G."/>
        </authorList>
    </citation>
    <scope>NUCLEOTIDE SEQUENCE</scope>
</reference>
<feature type="compositionally biased region" description="Basic and acidic residues" evidence="1">
    <location>
        <begin position="198"/>
        <end position="207"/>
    </location>
</feature>
<feature type="compositionally biased region" description="Low complexity" evidence="1">
    <location>
        <begin position="128"/>
        <end position="138"/>
    </location>
</feature>
<feature type="compositionally biased region" description="Polar residues" evidence="1">
    <location>
        <begin position="96"/>
        <end position="105"/>
    </location>
</feature>
<dbReference type="Proteomes" id="UP000664203">
    <property type="component" value="Unassembled WGS sequence"/>
</dbReference>
<feature type="compositionally biased region" description="Basic and acidic residues" evidence="1">
    <location>
        <begin position="30"/>
        <end position="40"/>
    </location>
</feature>
<feature type="compositionally biased region" description="Basic and acidic residues" evidence="1">
    <location>
        <begin position="231"/>
        <end position="240"/>
    </location>
</feature>
<evidence type="ECO:0000313" key="3">
    <source>
        <dbReference type="Proteomes" id="UP000664203"/>
    </source>
</evidence>
<protein>
    <submittedName>
        <fullName evidence="2">Uncharacterized protein</fullName>
    </submittedName>
</protein>
<gene>
    <name evidence="2" type="ORF">ALECFALPRED_011077</name>
</gene>
<sequence>MSGKQPEEHSFSHAWEDSPKKFAPMMFDGQDDHDKGHGHDALPSIWPFGVDNHPQYTSSNTVHTTNTNPYVSLDPALYLRSPKSYRQVLSDGGQGHSQQPSQTADSAVACPQHSFHHQRASPYYGHNHPQQPHQSSSSMAGYLSPPMQHHSQPFQSTGGAAAYPPPSVQYDPPTSSNSPNEGYVLHTLSDSPAPQGDRFQDRSDLIHADNPNGACWNDGLRTSENGGWRYNTREKSRDTRPTLTDSQPHASVSRFSQLSPTPKPIPSTRSKNRSDRLDAVNGVVIPSKLAEGELPKNLASQACADTPLHLLCPICRGAFGKRDHVKSHFPACVERNGNPYGMRWDSGLPLLRRGPRPSYNRNGGEDVAGATFRREVLMSSRRGQQRSRSLSPWGCFD</sequence>
<dbReference type="OrthoDB" id="5377847at2759"/>
<keyword evidence="3" id="KW-1185">Reference proteome</keyword>
<feature type="compositionally biased region" description="Basic and acidic residues" evidence="1">
    <location>
        <begin position="1"/>
        <end position="20"/>
    </location>
</feature>
<feature type="region of interest" description="Disordered" evidence="1">
    <location>
        <begin position="87"/>
        <end position="277"/>
    </location>
</feature>
<feature type="compositionally biased region" description="Polar residues" evidence="1">
    <location>
        <begin position="149"/>
        <end position="158"/>
    </location>
</feature>
<feature type="region of interest" description="Disordered" evidence="1">
    <location>
        <begin position="1"/>
        <end position="40"/>
    </location>
</feature>
<dbReference type="EMBL" id="CAJPDR010000978">
    <property type="protein sequence ID" value="CAF9943338.1"/>
    <property type="molecule type" value="Genomic_DNA"/>
</dbReference>
<comment type="caution">
    <text evidence="2">The sequence shown here is derived from an EMBL/GenBank/DDBJ whole genome shotgun (WGS) entry which is preliminary data.</text>
</comment>
<organism evidence="2 3">
    <name type="scientific">Alectoria fallacina</name>
    <dbReference type="NCBI Taxonomy" id="1903189"/>
    <lineage>
        <taxon>Eukaryota</taxon>
        <taxon>Fungi</taxon>
        <taxon>Dikarya</taxon>
        <taxon>Ascomycota</taxon>
        <taxon>Pezizomycotina</taxon>
        <taxon>Lecanoromycetes</taxon>
        <taxon>OSLEUM clade</taxon>
        <taxon>Lecanoromycetidae</taxon>
        <taxon>Lecanorales</taxon>
        <taxon>Lecanorineae</taxon>
        <taxon>Parmeliaceae</taxon>
        <taxon>Alectoria</taxon>
    </lineage>
</organism>